<keyword evidence="1" id="KW-0472">Membrane</keyword>
<proteinExistence type="predicted"/>
<dbReference type="EMBL" id="JBHRTS010000027">
    <property type="protein sequence ID" value="MFC3195975.1"/>
    <property type="molecule type" value="Genomic_DNA"/>
</dbReference>
<gene>
    <name evidence="2" type="ORF">ACFODZ_17120</name>
</gene>
<organism evidence="2 3">
    <name type="scientific">Marinicella sediminis</name>
    <dbReference type="NCBI Taxonomy" id="1792834"/>
    <lineage>
        <taxon>Bacteria</taxon>
        <taxon>Pseudomonadati</taxon>
        <taxon>Pseudomonadota</taxon>
        <taxon>Gammaproteobacteria</taxon>
        <taxon>Lysobacterales</taxon>
        <taxon>Marinicellaceae</taxon>
        <taxon>Marinicella</taxon>
    </lineage>
</organism>
<comment type="caution">
    <text evidence="2">The sequence shown here is derived from an EMBL/GenBank/DDBJ whole genome shotgun (WGS) entry which is preliminary data.</text>
</comment>
<name>A0ABV7JCX2_9GAMM</name>
<feature type="non-terminal residue" evidence="2">
    <location>
        <position position="1"/>
    </location>
</feature>
<evidence type="ECO:0000313" key="2">
    <source>
        <dbReference type="EMBL" id="MFC3195975.1"/>
    </source>
</evidence>
<evidence type="ECO:0000313" key="3">
    <source>
        <dbReference type="Proteomes" id="UP001595533"/>
    </source>
</evidence>
<feature type="transmembrane region" description="Helical" evidence="1">
    <location>
        <begin position="6"/>
        <end position="24"/>
    </location>
</feature>
<sequence length="81" mass="8731">EPTTLHTLVGTLVALIVALAASDTRDWGRYSPGEKVVSGVGLVMLLGLEWSATVQDLILGEPVLQVIGFLWTLAMWLVVSR</sequence>
<keyword evidence="1" id="KW-0812">Transmembrane</keyword>
<dbReference type="Proteomes" id="UP001595533">
    <property type="component" value="Unassembled WGS sequence"/>
</dbReference>
<evidence type="ECO:0000256" key="1">
    <source>
        <dbReference type="SAM" id="Phobius"/>
    </source>
</evidence>
<feature type="transmembrane region" description="Helical" evidence="1">
    <location>
        <begin position="58"/>
        <end position="79"/>
    </location>
</feature>
<protein>
    <submittedName>
        <fullName evidence="2">Uncharacterized protein</fullName>
    </submittedName>
</protein>
<dbReference type="RefSeq" id="WP_379876788.1">
    <property type="nucleotide sequence ID" value="NZ_JBHRTS010000027.1"/>
</dbReference>
<keyword evidence="1" id="KW-1133">Transmembrane helix</keyword>
<accession>A0ABV7JCX2</accession>
<dbReference type="InterPro" id="IPR058336">
    <property type="entry name" value="VP3-like_halobact-type"/>
</dbReference>
<reference evidence="3" key="1">
    <citation type="journal article" date="2019" name="Int. J. Syst. Evol. Microbiol.">
        <title>The Global Catalogue of Microorganisms (GCM) 10K type strain sequencing project: providing services to taxonomists for standard genome sequencing and annotation.</title>
        <authorList>
            <consortium name="The Broad Institute Genomics Platform"/>
            <consortium name="The Broad Institute Genome Sequencing Center for Infectious Disease"/>
            <person name="Wu L."/>
            <person name="Ma J."/>
        </authorList>
    </citation>
    <scope>NUCLEOTIDE SEQUENCE [LARGE SCALE GENOMIC DNA]</scope>
    <source>
        <strain evidence="3">KCTC 42953</strain>
    </source>
</reference>
<keyword evidence="3" id="KW-1185">Reference proteome</keyword>
<dbReference type="Pfam" id="PF26064">
    <property type="entry name" value="DUF8023"/>
    <property type="match status" value="1"/>
</dbReference>